<protein>
    <submittedName>
        <fullName evidence="7">Thiamine pyrophosphate-binding protein</fullName>
    </submittedName>
</protein>
<dbReference type="Pfam" id="PF02775">
    <property type="entry name" value="TPP_enzyme_C"/>
    <property type="match status" value="1"/>
</dbReference>
<reference evidence="7 9" key="1">
    <citation type="submission" date="2020-06" db="EMBL/GenBank/DDBJ databases">
        <title>Anoxygenic phototrophic Chloroflexota member uses a Type I reaction center.</title>
        <authorList>
            <person name="Tsuji J.M."/>
            <person name="Shaw N.A."/>
            <person name="Nagashima S."/>
            <person name="Venkiteswaran J."/>
            <person name="Schiff S.L."/>
            <person name="Hanada S."/>
            <person name="Tank M."/>
            <person name="Neufeld J.D."/>
        </authorList>
    </citation>
    <scope>NUCLEOTIDE SEQUENCE [LARGE SCALE GENOMIC DNA]</scope>
    <source>
        <strain evidence="7">L227-S17</strain>
    </source>
</reference>
<keyword evidence="2 3" id="KW-0786">Thiamine pyrophosphate</keyword>
<evidence type="ECO:0000256" key="3">
    <source>
        <dbReference type="RuleBase" id="RU362132"/>
    </source>
</evidence>
<dbReference type="CDD" id="cd00568">
    <property type="entry name" value="TPP_enzymes"/>
    <property type="match status" value="1"/>
</dbReference>
<dbReference type="SUPFAM" id="SSF52518">
    <property type="entry name" value="Thiamin diphosphate-binding fold (THDP-binding)"/>
    <property type="match status" value="2"/>
</dbReference>
<dbReference type="InterPro" id="IPR029035">
    <property type="entry name" value="DHS-like_NAD/FAD-binding_dom"/>
</dbReference>
<dbReference type="InterPro" id="IPR011766">
    <property type="entry name" value="TPP_enzyme_TPP-bd"/>
</dbReference>
<dbReference type="GO" id="GO:0003984">
    <property type="term" value="F:acetolactate synthase activity"/>
    <property type="evidence" value="ECO:0007669"/>
    <property type="project" value="TreeGrafter"/>
</dbReference>
<dbReference type="InterPro" id="IPR012001">
    <property type="entry name" value="Thiamin_PyroP_enz_TPP-bd_dom"/>
</dbReference>
<dbReference type="Gene3D" id="3.40.50.970">
    <property type="match status" value="2"/>
</dbReference>
<proteinExistence type="inferred from homology"/>
<feature type="domain" description="Thiamine pyrophosphate enzyme N-terminal TPP-binding" evidence="6">
    <location>
        <begin position="3"/>
        <end position="109"/>
    </location>
</feature>
<dbReference type="SUPFAM" id="SSF52467">
    <property type="entry name" value="DHS-like NAD/FAD-binding domain"/>
    <property type="match status" value="1"/>
</dbReference>
<dbReference type="InterPro" id="IPR029061">
    <property type="entry name" value="THDP-binding"/>
</dbReference>
<dbReference type="AlphaFoldDB" id="A0A8T7M3Q4"/>
<dbReference type="GO" id="GO:0050660">
    <property type="term" value="F:flavin adenine dinucleotide binding"/>
    <property type="evidence" value="ECO:0007669"/>
    <property type="project" value="TreeGrafter"/>
</dbReference>
<sequence length="538" mass="57641">MPTVADYLVQSLKDAGVQYLFGVPGGGSNIDIIEAAGKADLPFVLTQTEVAAAFMASAQAEALGKPGACLTTLGPGAASVTNGVANAYLERIPLLVFSDVHPESIRAVMQHQTISHSDIFSGICKWTSEIRSTDVAHTLMQALTTATQLPQGPVHLDISADVTKAKYKMLEPAVIPVQSEFVTDLAVTKLSPALEKLLKEARRPLVLIGLGARSFGAAAAIRQLCEEYNIPALVTYKAKGVIPDVHRCFAGVLTNGALERPILEQADLFIAIGLDPVELLPKEWDYPQPLISCSSWGIEQKQLPVTTELVGDIAQHLTLLGSNLAIKNGWDFYKLSQEVQTQLEAMRPEGKSGALLPHRVVVLVAKSFPNERVTVDAGAHMFPVMALWRANYPNNVLISNGLATMSFALPAAIGLALLDRTKAVVAFTGDGGLQMCLAELRTAVRENLRIRVVVFDDAELSLIKIKQLQRGYAPTGVQMGQLDWEMLGTALGLVAKTATTEAELLQVLADTADCNGPVLIAAKIDPTPYQAMINALRG</sequence>
<gene>
    <name evidence="7" type="ORF">HXX08_12410</name>
    <name evidence="8" type="ORF">OZ401_001827</name>
</gene>
<evidence type="ECO:0000313" key="9">
    <source>
        <dbReference type="Proteomes" id="UP000521676"/>
    </source>
</evidence>
<evidence type="ECO:0000259" key="5">
    <source>
        <dbReference type="Pfam" id="PF02775"/>
    </source>
</evidence>
<reference evidence="8" key="2">
    <citation type="journal article" date="2024" name="Nature">
        <title>Anoxygenic phototroph of the Chloroflexota uses a type I reaction centre.</title>
        <authorList>
            <person name="Tsuji J.M."/>
            <person name="Shaw N.A."/>
            <person name="Nagashima S."/>
            <person name="Venkiteswaran J.J."/>
            <person name="Schiff S.L."/>
            <person name="Watanabe T."/>
            <person name="Fukui M."/>
            <person name="Hanada S."/>
            <person name="Tank M."/>
            <person name="Neufeld J.D."/>
        </authorList>
    </citation>
    <scope>NUCLEOTIDE SEQUENCE</scope>
    <source>
        <strain evidence="8">L227-S17</strain>
    </source>
</reference>
<feature type="domain" description="Thiamine pyrophosphate enzyme TPP-binding" evidence="5">
    <location>
        <begin position="376"/>
        <end position="521"/>
    </location>
</feature>
<comment type="similarity">
    <text evidence="1 3">Belongs to the TPP enzyme family.</text>
</comment>
<dbReference type="InterPro" id="IPR012000">
    <property type="entry name" value="Thiamin_PyroP_enz_cen_dom"/>
</dbReference>
<evidence type="ECO:0000313" key="8">
    <source>
        <dbReference type="EMBL" id="WJW66045.1"/>
    </source>
</evidence>
<dbReference type="GO" id="GO:0009099">
    <property type="term" value="P:L-valine biosynthetic process"/>
    <property type="evidence" value="ECO:0007669"/>
    <property type="project" value="TreeGrafter"/>
</dbReference>
<dbReference type="GO" id="GO:0005948">
    <property type="term" value="C:acetolactate synthase complex"/>
    <property type="evidence" value="ECO:0007669"/>
    <property type="project" value="TreeGrafter"/>
</dbReference>
<evidence type="ECO:0000256" key="1">
    <source>
        <dbReference type="ARBA" id="ARBA00007812"/>
    </source>
</evidence>
<dbReference type="Proteomes" id="UP001431572">
    <property type="component" value="Chromosome 1"/>
</dbReference>
<evidence type="ECO:0000259" key="6">
    <source>
        <dbReference type="Pfam" id="PF02776"/>
    </source>
</evidence>
<dbReference type="Proteomes" id="UP000521676">
    <property type="component" value="Unassembled WGS sequence"/>
</dbReference>
<dbReference type="EMBL" id="CP128399">
    <property type="protein sequence ID" value="WJW66045.1"/>
    <property type="molecule type" value="Genomic_DNA"/>
</dbReference>
<keyword evidence="10" id="KW-1185">Reference proteome</keyword>
<dbReference type="Pfam" id="PF02776">
    <property type="entry name" value="TPP_enzyme_N"/>
    <property type="match status" value="1"/>
</dbReference>
<dbReference type="RefSeq" id="WP_341467927.1">
    <property type="nucleotide sequence ID" value="NZ_CP128399.1"/>
</dbReference>
<name>A0A8T7M3Q4_9CHLR</name>
<dbReference type="PANTHER" id="PTHR18968">
    <property type="entry name" value="THIAMINE PYROPHOSPHATE ENZYMES"/>
    <property type="match status" value="1"/>
</dbReference>
<evidence type="ECO:0000256" key="2">
    <source>
        <dbReference type="ARBA" id="ARBA00023052"/>
    </source>
</evidence>
<dbReference type="Pfam" id="PF00205">
    <property type="entry name" value="TPP_enzyme_M"/>
    <property type="match status" value="1"/>
</dbReference>
<dbReference type="InterPro" id="IPR045229">
    <property type="entry name" value="TPP_enz"/>
</dbReference>
<accession>A0A8T7M3Q4</accession>
<evidence type="ECO:0000259" key="4">
    <source>
        <dbReference type="Pfam" id="PF00205"/>
    </source>
</evidence>
<dbReference type="GO" id="GO:0009097">
    <property type="term" value="P:isoleucine biosynthetic process"/>
    <property type="evidence" value="ECO:0007669"/>
    <property type="project" value="TreeGrafter"/>
</dbReference>
<dbReference type="EMBL" id="JACATZ010000001">
    <property type="protein sequence ID" value="NWJ46675.1"/>
    <property type="molecule type" value="Genomic_DNA"/>
</dbReference>
<dbReference type="GO" id="GO:0030976">
    <property type="term" value="F:thiamine pyrophosphate binding"/>
    <property type="evidence" value="ECO:0007669"/>
    <property type="project" value="InterPro"/>
</dbReference>
<evidence type="ECO:0000313" key="10">
    <source>
        <dbReference type="Proteomes" id="UP001431572"/>
    </source>
</evidence>
<feature type="domain" description="Thiamine pyrophosphate enzyme central" evidence="4">
    <location>
        <begin position="196"/>
        <end position="318"/>
    </location>
</feature>
<dbReference type="GO" id="GO:0000287">
    <property type="term" value="F:magnesium ion binding"/>
    <property type="evidence" value="ECO:0007669"/>
    <property type="project" value="InterPro"/>
</dbReference>
<dbReference type="Gene3D" id="3.40.50.1220">
    <property type="entry name" value="TPP-binding domain"/>
    <property type="match status" value="1"/>
</dbReference>
<organism evidence="7 9">
    <name type="scientific">Candidatus Chlorohelix allophototropha</name>
    <dbReference type="NCBI Taxonomy" id="3003348"/>
    <lineage>
        <taxon>Bacteria</taxon>
        <taxon>Bacillati</taxon>
        <taxon>Chloroflexota</taxon>
        <taxon>Chloroflexia</taxon>
        <taxon>Candidatus Chloroheliales</taxon>
        <taxon>Candidatus Chloroheliaceae</taxon>
        <taxon>Candidatus Chlorohelix</taxon>
    </lineage>
</organism>
<dbReference type="CDD" id="cd07035">
    <property type="entry name" value="TPP_PYR_POX_like"/>
    <property type="match status" value="1"/>
</dbReference>
<evidence type="ECO:0000313" key="7">
    <source>
        <dbReference type="EMBL" id="NWJ46675.1"/>
    </source>
</evidence>
<dbReference type="PANTHER" id="PTHR18968:SF129">
    <property type="entry name" value="ACETOLACTATE SYNTHASE"/>
    <property type="match status" value="1"/>
</dbReference>